<dbReference type="AlphaFoldDB" id="A0A833JDH2"/>
<feature type="transmembrane region" description="Helical" evidence="4">
    <location>
        <begin position="151"/>
        <end position="175"/>
    </location>
</feature>
<evidence type="ECO:0000256" key="4">
    <source>
        <dbReference type="SAM" id="Phobius"/>
    </source>
</evidence>
<feature type="transmembrane region" description="Helical" evidence="4">
    <location>
        <begin position="125"/>
        <end position="145"/>
    </location>
</feature>
<evidence type="ECO:0000313" key="5">
    <source>
        <dbReference type="EMBL" id="KAB8028496.1"/>
    </source>
</evidence>
<dbReference type="SUPFAM" id="SSF103473">
    <property type="entry name" value="MFS general substrate transporter"/>
    <property type="match status" value="1"/>
</dbReference>
<reference evidence="5 6" key="1">
    <citation type="submission" date="2019-10" db="EMBL/GenBank/DDBJ databases">
        <title>New genus of Silvanigrellaceae.</title>
        <authorList>
            <person name="Pitt A."/>
            <person name="Hahn M.W."/>
        </authorList>
    </citation>
    <scope>NUCLEOTIDE SEQUENCE [LARGE SCALE GENOMIC DNA]</scope>
    <source>
        <strain evidence="5 6">33A1-SZDP</strain>
    </source>
</reference>
<organism evidence="5 6">
    <name type="scientific">Fluviispira multicolorata</name>
    <dbReference type="NCBI Taxonomy" id="2654512"/>
    <lineage>
        <taxon>Bacteria</taxon>
        <taxon>Pseudomonadati</taxon>
        <taxon>Bdellovibrionota</taxon>
        <taxon>Oligoflexia</taxon>
        <taxon>Silvanigrellales</taxon>
        <taxon>Silvanigrellaceae</taxon>
        <taxon>Fluviispira</taxon>
    </lineage>
</organism>
<dbReference type="GO" id="GO:0022857">
    <property type="term" value="F:transmembrane transporter activity"/>
    <property type="evidence" value="ECO:0007669"/>
    <property type="project" value="InterPro"/>
</dbReference>
<keyword evidence="1 4" id="KW-0812">Transmembrane</keyword>
<sequence>MSRYSIQLMIVALPWLMQARKASINDISMNYAWFFSGSLVMTVLAAKVLSNLKIKSSLIISIIVVSLLSFASLLIVEPTNIAIIRFLQGGVLAFLRPLSKIWLIEFKAQNLSVEELATRSSWSQILISIGTILGGWFGVRLGMIAGGMQELVIFSAVLFLTPMALFIVAFVIYFITHKEKEEISISTQNSVRKIHRRHRCMVALNFSFKCQNYYW</sequence>
<feature type="transmembrane region" description="Helical" evidence="4">
    <location>
        <begin position="57"/>
        <end position="76"/>
    </location>
</feature>
<dbReference type="InterPro" id="IPR011701">
    <property type="entry name" value="MFS"/>
</dbReference>
<dbReference type="RefSeq" id="WP_152213647.1">
    <property type="nucleotide sequence ID" value="NZ_WFLN01000009.1"/>
</dbReference>
<gene>
    <name evidence="5" type="ORF">GCL57_12285</name>
</gene>
<protein>
    <submittedName>
        <fullName evidence="5">MFS transporter</fullName>
    </submittedName>
</protein>
<comment type="caution">
    <text evidence="5">The sequence shown here is derived from an EMBL/GenBank/DDBJ whole genome shotgun (WGS) entry which is preliminary data.</text>
</comment>
<name>A0A833JDH2_9BACT</name>
<evidence type="ECO:0000313" key="6">
    <source>
        <dbReference type="Proteomes" id="UP000442694"/>
    </source>
</evidence>
<keyword evidence="6" id="KW-1185">Reference proteome</keyword>
<dbReference type="Pfam" id="PF07690">
    <property type="entry name" value="MFS_1"/>
    <property type="match status" value="1"/>
</dbReference>
<keyword evidence="3 4" id="KW-0472">Membrane</keyword>
<dbReference type="Gene3D" id="1.20.1250.20">
    <property type="entry name" value="MFS general substrate transporter like domains"/>
    <property type="match status" value="1"/>
</dbReference>
<evidence type="ECO:0000256" key="1">
    <source>
        <dbReference type="ARBA" id="ARBA00022692"/>
    </source>
</evidence>
<accession>A0A833JDH2</accession>
<evidence type="ECO:0000256" key="3">
    <source>
        <dbReference type="ARBA" id="ARBA00023136"/>
    </source>
</evidence>
<dbReference type="InterPro" id="IPR036259">
    <property type="entry name" value="MFS_trans_sf"/>
</dbReference>
<dbReference type="EMBL" id="WFLN01000009">
    <property type="protein sequence ID" value="KAB8028496.1"/>
    <property type="molecule type" value="Genomic_DNA"/>
</dbReference>
<keyword evidence="2 4" id="KW-1133">Transmembrane helix</keyword>
<evidence type="ECO:0000256" key="2">
    <source>
        <dbReference type="ARBA" id="ARBA00022989"/>
    </source>
</evidence>
<dbReference type="Proteomes" id="UP000442694">
    <property type="component" value="Unassembled WGS sequence"/>
</dbReference>
<proteinExistence type="predicted"/>
<feature type="transmembrane region" description="Helical" evidence="4">
    <location>
        <begin position="31"/>
        <end position="50"/>
    </location>
</feature>